<reference evidence="6 7" key="1">
    <citation type="submission" date="2024-01" db="EMBL/GenBank/DDBJ databases">
        <title>Novel species of the genus Luteimonas isolated from rivers.</title>
        <authorList>
            <person name="Lu H."/>
        </authorList>
    </citation>
    <scope>NUCLEOTIDE SEQUENCE [LARGE SCALE GENOMIC DNA]</scope>
    <source>
        <strain evidence="6 7">FXH3W</strain>
    </source>
</reference>
<comment type="caution">
    <text evidence="6">The sequence shown here is derived from an EMBL/GenBank/DDBJ whole genome shotgun (WGS) entry which is preliminary data.</text>
</comment>
<keyword evidence="1 5" id="KW-0723">Serine/threonine-protein kinase</keyword>
<dbReference type="GO" id="GO:0016740">
    <property type="term" value="F:transferase activity"/>
    <property type="evidence" value="ECO:0007669"/>
    <property type="project" value="UniProtKB-KW"/>
</dbReference>
<evidence type="ECO:0000256" key="5">
    <source>
        <dbReference type="HAMAP-Rule" id="MF_01062"/>
    </source>
</evidence>
<dbReference type="PANTHER" id="PTHR31756:SF3">
    <property type="entry name" value="PYRUVATE, PHOSPHATE DIKINASE REGULATORY PROTEIN 1, CHLOROPLASTIC"/>
    <property type="match status" value="1"/>
</dbReference>
<evidence type="ECO:0000256" key="4">
    <source>
        <dbReference type="ARBA" id="ARBA00022777"/>
    </source>
</evidence>
<keyword evidence="4 5" id="KW-0418">Kinase</keyword>
<keyword evidence="2 5" id="KW-0808">Transferase</keyword>
<dbReference type="EMBL" id="JAZHBO010000002">
    <property type="protein sequence ID" value="MEF2156012.1"/>
    <property type="molecule type" value="Genomic_DNA"/>
</dbReference>
<name>A0ABU7UZQ2_9GAMM</name>
<evidence type="ECO:0000256" key="1">
    <source>
        <dbReference type="ARBA" id="ARBA00022527"/>
    </source>
</evidence>
<comment type="catalytic activity">
    <reaction evidence="5">
        <text>[pyruvate, water dikinase] + ADP = [pyruvate, water dikinase]-phosphate + AMP + H(+)</text>
        <dbReference type="Rhea" id="RHEA:46020"/>
        <dbReference type="Rhea" id="RHEA-COMP:11425"/>
        <dbReference type="Rhea" id="RHEA-COMP:11426"/>
        <dbReference type="ChEBI" id="CHEBI:15378"/>
        <dbReference type="ChEBI" id="CHEBI:43176"/>
        <dbReference type="ChEBI" id="CHEBI:68546"/>
        <dbReference type="ChEBI" id="CHEBI:456215"/>
        <dbReference type="ChEBI" id="CHEBI:456216"/>
        <dbReference type="EC" id="2.7.11.33"/>
    </reaction>
</comment>
<evidence type="ECO:0000313" key="6">
    <source>
        <dbReference type="EMBL" id="MEF2156012.1"/>
    </source>
</evidence>
<evidence type="ECO:0000256" key="2">
    <source>
        <dbReference type="ARBA" id="ARBA00022679"/>
    </source>
</evidence>
<feature type="binding site" evidence="5">
    <location>
        <begin position="153"/>
        <end position="160"/>
    </location>
    <ligand>
        <name>ADP</name>
        <dbReference type="ChEBI" id="CHEBI:456216"/>
    </ligand>
</feature>
<dbReference type="RefSeq" id="WP_331688637.1">
    <property type="nucleotide sequence ID" value="NZ_JAZHBN010000001.1"/>
</dbReference>
<evidence type="ECO:0000313" key="7">
    <source>
        <dbReference type="Proteomes" id="UP001356170"/>
    </source>
</evidence>
<dbReference type="Pfam" id="PF03618">
    <property type="entry name" value="Kinase-PPPase"/>
    <property type="match status" value="1"/>
</dbReference>
<dbReference type="EC" id="2.7.11.33" evidence="5"/>
<comment type="similarity">
    <text evidence="5">Belongs to the pyruvate, phosphate/water dikinase regulatory protein family. PSRP subfamily.</text>
</comment>
<dbReference type="Proteomes" id="UP001356170">
    <property type="component" value="Unassembled WGS sequence"/>
</dbReference>
<evidence type="ECO:0000256" key="3">
    <source>
        <dbReference type="ARBA" id="ARBA00022741"/>
    </source>
</evidence>
<dbReference type="HAMAP" id="MF_01062">
    <property type="entry name" value="PSRP"/>
    <property type="match status" value="1"/>
</dbReference>
<dbReference type="EC" id="2.7.4.28" evidence="5"/>
<proteinExistence type="inferred from homology"/>
<dbReference type="PANTHER" id="PTHR31756">
    <property type="entry name" value="PYRUVATE, PHOSPHATE DIKINASE REGULATORY PROTEIN 1, CHLOROPLASTIC"/>
    <property type="match status" value="1"/>
</dbReference>
<organism evidence="6 7">
    <name type="scientific">Aquilutibacter rugosus</name>
    <dbReference type="NCBI Taxonomy" id="3115820"/>
    <lineage>
        <taxon>Bacteria</taxon>
        <taxon>Pseudomonadati</taxon>
        <taxon>Pseudomonadota</taxon>
        <taxon>Gammaproteobacteria</taxon>
        <taxon>Lysobacterales</taxon>
        <taxon>Lysobacteraceae</taxon>
        <taxon>Aquilutibacter</taxon>
    </lineage>
</organism>
<gene>
    <name evidence="6" type="ORF">V3390_07175</name>
</gene>
<accession>A0ABU7UZQ2</accession>
<keyword evidence="3 5" id="KW-0547">Nucleotide-binding</keyword>
<sequence length="273" mass="30563">MPDTRSVFYVSDGTGITTETLGHTLLSLFPGSKFVSERMPFVDTPEKAEEAIAEIMAKSAAYGTRPIVINTCMDPQIGQILARSGGMMLDVLEPFIAPLEAELAASAQRNIGKAHGIVDFDRYHRRINAMNFALAYDDGQQINYDEADVILVAVSRAGKTPTCVYLALHYGIRAANYPLTPEDLEHDRLPERLRKYRNKLFALTIDPMRLSQIRQQRRPNSKYADLSNCRSEVSAAEALFRSERLPTLSTTNKSIEELASNILSTLDIQREMY</sequence>
<dbReference type="InterPro" id="IPR005177">
    <property type="entry name" value="Kinase-pyrophosphorylase"/>
</dbReference>
<protein>
    <recommendedName>
        <fullName evidence="5">Putative phosphoenolpyruvate synthase regulatory protein</fullName>
        <shortName evidence="5">PEP synthase regulatory protein</shortName>
        <shortName evidence="5">PSRP</shortName>
        <ecNumber evidence="5">2.7.11.33</ecNumber>
        <ecNumber evidence="5">2.7.4.28</ecNumber>
    </recommendedName>
    <alternativeName>
        <fullName evidence="5">Pyruvate, water dikinase regulatory protein</fullName>
    </alternativeName>
</protein>
<comment type="function">
    <text evidence="5">Bifunctional serine/threonine kinase and phosphorylase involved in the regulation of the phosphoenolpyruvate synthase (PEPS) by catalyzing its phosphorylation/dephosphorylation.</text>
</comment>
<keyword evidence="7" id="KW-1185">Reference proteome</keyword>
<dbReference type="NCBIfam" id="NF003742">
    <property type="entry name" value="PRK05339.1"/>
    <property type="match status" value="1"/>
</dbReference>
<dbReference type="InterPro" id="IPR026530">
    <property type="entry name" value="PSRP"/>
</dbReference>
<comment type="catalytic activity">
    <reaction evidence="5">
        <text>[pyruvate, water dikinase]-phosphate + phosphate + H(+) = [pyruvate, water dikinase] + diphosphate</text>
        <dbReference type="Rhea" id="RHEA:48580"/>
        <dbReference type="Rhea" id="RHEA-COMP:11425"/>
        <dbReference type="Rhea" id="RHEA-COMP:11426"/>
        <dbReference type="ChEBI" id="CHEBI:15378"/>
        <dbReference type="ChEBI" id="CHEBI:33019"/>
        <dbReference type="ChEBI" id="CHEBI:43176"/>
        <dbReference type="ChEBI" id="CHEBI:43474"/>
        <dbReference type="ChEBI" id="CHEBI:68546"/>
        <dbReference type="EC" id="2.7.4.28"/>
    </reaction>
</comment>
<keyword evidence="6" id="KW-0670">Pyruvate</keyword>